<dbReference type="EMBL" id="VWNA01000001">
    <property type="protein sequence ID" value="MQT12974.1"/>
    <property type="molecule type" value="Genomic_DNA"/>
</dbReference>
<comment type="caution">
    <text evidence="3">The sequence shown here is derived from an EMBL/GenBank/DDBJ whole genome shotgun (WGS) entry which is preliminary data.</text>
</comment>
<proteinExistence type="inferred from homology"/>
<evidence type="ECO:0000313" key="4">
    <source>
        <dbReference type="Proteomes" id="UP000332515"/>
    </source>
</evidence>
<dbReference type="GO" id="GO:0006355">
    <property type="term" value="P:regulation of DNA-templated transcription"/>
    <property type="evidence" value="ECO:0007669"/>
    <property type="project" value="InterPro"/>
</dbReference>
<dbReference type="GO" id="GO:0008270">
    <property type="term" value="F:zinc ion binding"/>
    <property type="evidence" value="ECO:0007669"/>
    <property type="project" value="InterPro"/>
</dbReference>
<comment type="similarity">
    <text evidence="1">Belongs to the ros/MucR family.</text>
</comment>
<accession>A0A6A7Y1S8</accession>
<dbReference type="Gene3D" id="1.10.10.1550">
    <property type="entry name" value="ROS/MUCR transcriptional regulator protein"/>
    <property type="match status" value="1"/>
</dbReference>
<feature type="region of interest" description="Disordered" evidence="2">
    <location>
        <begin position="128"/>
        <end position="162"/>
    </location>
</feature>
<evidence type="ECO:0000313" key="3">
    <source>
        <dbReference type="EMBL" id="MQT12974.1"/>
    </source>
</evidence>
<dbReference type="GO" id="GO:0003677">
    <property type="term" value="F:DNA binding"/>
    <property type="evidence" value="ECO:0007669"/>
    <property type="project" value="InterPro"/>
</dbReference>
<dbReference type="Proteomes" id="UP000332515">
    <property type="component" value="Unassembled WGS sequence"/>
</dbReference>
<dbReference type="Pfam" id="PF05443">
    <property type="entry name" value="ROS_MUCR"/>
    <property type="match status" value="1"/>
</dbReference>
<dbReference type="InterPro" id="IPR041920">
    <property type="entry name" value="ROS/MUCR_sf"/>
</dbReference>
<dbReference type="RefSeq" id="WP_312861531.1">
    <property type="nucleotide sequence ID" value="NZ_VWNA01000001.1"/>
</dbReference>
<protein>
    <submittedName>
        <fullName evidence="3">MucR family transcriptional regulator</fullName>
    </submittedName>
</protein>
<reference evidence="3 4" key="1">
    <citation type="submission" date="2019-09" db="EMBL/GenBank/DDBJ databases">
        <title>Segnochrobactrum spirostomi gen. nov., sp. nov., isolated from the ciliate Spirostomum cf. yagiui and description of a novel family, Segnochrobactraceae fam. nov. within the order Rhizobiales of the class Alphaproteobacteria.</title>
        <authorList>
            <person name="Akter S."/>
            <person name="Shazib S.U.A."/>
            <person name="Shin M.K."/>
        </authorList>
    </citation>
    <scope>NUCLEOTIDE SEQUENCE [LARGE SCALE GENOMIC DNA]</scope>
    <source>
        <strain evidence="3 4">Sp-1</strain>
    </source>
</reference>
<dbReference type="InterPro" id="IPR008807">
    <property type="entry name" value="ROS_MUCR"/>
</dbReference>
<sequence>MTDDATAIEGVNYVELAADIVSAYVSNNSLPTSDLPSLIGAVHAALRQVTSPLPAPVEEKTPAVPVKKSITPDYIICLEDGKKFKSLKRHLRTRYDMTPEQYREKWNLPRDYPMVAPNYAAARSQLAKTMGLGQQRRKAAEKPAPAPAKKRAAPRRKAAEKA</sequence>
<keyword evidence="4" id="KW-1185">Reference proteome</keyword>
<name>A0A6A7Y1S8_9HYPH</name>
<evidence type="ECO:0000256" key="1">
    <source>
        <dbReference type="ARBA" id="ARBA00007031"/>
    </source>
</evidence>
<evidence type="ECO:0000256" key="2">
    <source>
        <dbReference type="SAM" id="MobiDB-lite"/>
    </source>
</evidence>
<gene>
    <name evidence="3" type="ORF">F0357_10000</name>
</gene>
<organism evidence="3 4">
    <name type="scientific">Segnochrobactrum spirostomi</name>
    <dbReference type="NCBI Taxonomy" id="2608987"/>
    <lineage>
        <taxon>Bacteria</taxon>
        <taxon>Pseudomonadati</taxon>
        <taxon>Pseudomonadota</taxon>
        <taxon>Alphaproteobacteria</taxon>
        <taxon>Hyphomicrobiales</taxon>
        <taxon>Segnochrobactraceae</taxon>
        <taxon>Segnochrobactrum</taxon>
    </lineage>
</organism>
<dbReference type="AlphaFoldDB" id="A0A6A7Y1S8"/>